<protein>
    <recommendedName>
        <fullName evidence="12">Multifunctional CCA protein</fullName>
    </recommendedName>
    <domain>
        <recommendedName>
            <fullName evidence="12">CCA-adding enzyme</fullName>
            <ecNumber evidence="12">2.7.7.72</ecNumber>
        </recommendedName>
        <alternativeName>
            <fullName evidence="12">CCA tRNA nucleotidyltransferase</fullName>
        </alternativeName>
        <alternativeName>
            <fullName evidence="12">tRNA CCA-pyrophosphorylase</fullName>
        </alternativeName>
        <alternativeName>
            <fullName evidence="12">tRNA adenylyl-/cytidylyl-transferase</fullName>
        </alternativeName>
        <alternativeName>
            <fullName evidence="12">tRNA nucleotidyltransferase</fullName>
        </alternativeName>
        <alternativeName>
            <fullName evidence="12">tRNA-NT</fullName>
        </alternativeName>
    </domain>
    <domain>
        <recommendedName>
            <fullName evidence="12">2'-nucleotidase</fullName>
            <ecNumber evidence="12">3.1.3.-</ecNumber>
        </recommendedName>
    </domain>
    <domain>
        <recommendedName>
            <fullName evidence="12">2',3'-cyclic phosphodiesterase</fullName>
            <ecNumber evidence="12">3.1.4.-</ecNumber>
        </recommendedName>
    </domain>
    <domain>
        <recommendedName>
            <fullName evidence="12">Phosphatase</fullName>
        </recommendedName>
    </domain>
</protein>
<dbReference type="InterPro" id="IPR012006">
    <property type="entry name" value="CCA_bact"/>
</dbReference>
<feature type="domain" description="HD" evidence="13">
    <location>
        <begin position="228"/>
        <end position="329"/>
    </location>
</feature>
<reference evidence="14 15" key="1">
    <citation type="submission" date="2018-04" db="EMBL/GenBank/DDBJ databases">
        <title>Thalassorhabdus spongiae gen. nov., sp. nov., isolated from a marine sponge in South-West Iceland.</title>
        <authorList>
            <person name="Knobloch S."/>
            <person name="Daussin A."/>
            <person name="Johannsson R."/>
            <person name="Marteinsson V.T."/>
        </authorList>
    </citation>
    <scope>NUCLEOTIDE SEQUENCE [LARGE SCALE GENOMIC DNA]</scope>
    <source>
        <strain evidence="14 15">Hp12</strain>
    </source>
</reference>
<dbReference type="InterPro" id="IPR043519">
    <property type="entry name" value="NT_sf"/>
</dbReference>
<dbReference type="CDD" id="cd05398">
    <property type="entry name" value="NT_ClassII-CCAase"/>
    <property type="match status" value="1"/>
</dbReference>
<evidence type="ECO:0000313" key="14">
    <source>
        <dbReference type="EMBL" id="PVZ67733.1"/>
    </source>
</evidence>
<evidence type="ECO:0000256" key="2">
    <source>
        <dbReference type="ARBA" id="ARBA00022679"/>
    </source>
</evidence>
<keyword evidence="10 12" id="KW-0460">Magnesium</keyword>
<feature type="binding site" evidence="12">
    <location>
        <position position="11"/>
    </location>
    <ligand>
        <name>ATP</name>
        <dbReference type="ChEBI" id="CHEBI:30616"/>
    </ligand>
</feature>
<keyword evidence="2 12" id="KW-0808">Transferase</keyword>
<dbReference type="OrthoDB" id="9805698at2"/>
<feature type="binding site" evidence="12">
    <location>
        <position position="23"/>
    </location>
    <ligand>
        <name>Mg(2+)</name>
        <dbReference type="ChEBI" id="CHEBI:18420"/>
    </ligand>
</feature>
<dbReference type="PANTHER" id="PTHR47545">
    <property type="entry name" value="MULTIFUNCTIONAL CCA PROTEIN"/>
    <property type="match status" value="1"/>
</dbReference>
<dbReference type="HAMAP" id="MF_01262">
    <property type="entry name" value="CCA_bact_type2"/>
    <property type="match status" value="1"/>
</dbReference>
<sequence length="408" mass="46243">MEIYLVGGAVRDRLLGLPIKDRDWVITGSTPEQMIADGFQPVGKDFPVFLHPKTHEEFALARTERKSGHGYHGFTFFADPSVTLEQDLIRRDLTINAMAEATDGKIVDPFNGQQDLEDRLLRHVSDAFLEDPLRLLRVARFAARLAPLGFKVADETMLLMQQISQSGELEHLTPERVWQETERALMEQQPEVFFEVLRQAGALKHLMPELDRLWGVPNPEKWHPEIDTGIHTMMVLQQAVLLGADGPTRFAALAHDFGKGVTPRKFWPSHRGHEEKGREIIEHFCKRLKIPNRYRDLAVLTSVWHTHAHRSQQLRPATILKLLEQTDALRRPARFVAFLIACEADAKGRTGLENNPWPQRNYLIKAQQAAATINAREIVAKGITGVEVGVHLHQARVNAIRQAISNSE</sequence>
<dbReference type="EC" id="2.7.7.72" evidence="12"/>
<dbReference type="EMBL" id="QDDL01000006">
    <property type="protein sequence ID" value="PVZ67733.1"/>
    <property type="molecule type" value="Genomic_DNA"/>
</dbReference>
<feature type="binding site" evidence="12">
    <location>
        <position position="91"/>
    </location>
    <ligand>
        <name>CTP</name>
        <dbReference type="ChEBI" id="CHEBI:37563"/>
    </ligand>
</feature>
<dbReference type="RefSeq" id="WP_116687929.1">
    <property type="nucleotide sequence ID" value="NZ_CAWNYD010000006.1"/>
</dbReference>
<gene>
    <name evidence="12" type="primary">cca</name>
    <name evidence="14" type="ORF">DC094_14970</name>
</gene>
<evidence type="ECO:0000259" key="13">
    <source>
        <dbReference type="PROSITE" id="PS51831"/>
    </source>
</evidence>
<comment type="cofactor">
    <cofactor evidence="12">
        <name>Ni(2+)</name>
        <dbReference type="ChEBI" id="CHEBI:49786"/>
    </cofactor>
    <text evidence="12">Nickel for phosphatase activity.</text>
</comment>
<dbReference type="InterPro" id="IPR050124">
    <property type="entry name" value="tRNA_CCA-adding_enzyme"/>
</dbReference>
<evidence type="ECO:0000256" key="12">
    <source>
        <dbReference type="HAMAP-Rule" id="MF_01261"/>
    </source>
</evidence>
<dbReference type="GO" id="GO:0005524">
    <property type="term" value="F:ATP binding"/>
    <property type="evidence" value="ECO:0007669"/>
    <property type="project" value="UniProtKB-UniRule"/>
</dbReference>
<dbReference type="Gene3D" id="1.10.3090.10">
    <property type="entry name" value="cca-adding enzyme, domain 2"/>
    <property type="match status" value="1"/>
</dbReference>
<organism evidence="14 15">
    <name type="scientific">Pelagibaculum spongiae</name>
    <dbReference type="NCBI Taxonomy" id="2080658"/>
    <lineage>
        <taxon>Bacteria</taxon>
        <taxon>Pseudomonadati</taxon>
        <taxon>Pseudomonadota</taxon>
        <taxon>Gammaproteobacteria</taxon>
        <taxon>Oceanospirillales</taxon>
        <taxon>Pelagibaculum</taxon>
    </lineage>
</organism>
<comment type="domain">
    <text evidence="12">Comprises two domains: an N-terminal domain containing the nucleotidyltransferase activity and a C-terminal HD domain associated with both phosphodiesterase and phosphatase activities.</text>
</comment>
<proteinExistence type="inferred from homology"/>
<feature type="binding site" evidence="12">
    <location>
        <position position="140"/>
    </location>
    <ligand>
        <name>ATP</name>
        <dbReference type="ChEBI" id="CHEBI:30616"/>
    </ligand>
</feature>
<feature type="binding site" evidence="12">
    <location>
        <position position="21"/>
    </location>
    <ligand>
        <name>Mg(2+)</name>
        <dbReference type="ChEBI" id="CHEBI:18420"/>
    </ligand>
</feature>
<evidence type="ECO:0000256" key="1">
    <source>
        <dbReference type="ARBA" id="ARBA00022596"/>
    </source>
</evidence>
<feature type="binding site" evidence="12">
    <location>
        <position position="140"/>
    </location>
    <ligand>
        <name>CTP</name>
        <dbReference type="ChEBI" id="CHEBI:37563"/>
    </ligand>
</feature>
<keyword evidence="11 12" id="KW-0694">RNA-binding</keyword>
<evidence type="ECO:0000256" key="7">
    <source>
        <dbReference type="ARBA" id="ARBA00022800"/>
    </source>
</evidence>
<evidence type="ECO:0000256" key="10">
    <source>
        <dbReference type="ARBA" id="ARBA00022842"/>
    </source>
</evidence>
<keyword evidence="7 12" id="KW-0692">RNA repair</keyword>
<keyword evidence="4 12" id="KW-0548">Nucleotidyltransferase</keyword>
<dbReference type="PIRSF" id="PIRSF000813">
    <property type="entry name" value="CCA_bact"/>
    <property type="match status" value="1"/>
</dbReference>
<dbReference type="SUPFAM" id="SSF81301">
    <property type="entry name" value="Nucleotidyltransferase"/>
    <property type="match status" value="1"/>
</dbReference>
<comment type="cofactor">
    <cofactor evidence="12">
        <name>Mg(2+)</name>
        <dbReference type="ChEBI" id="CHEBI:18420"/>
    </cofactor>
    <text evidence="12">Magnesium is required for nucleotidyltransferase activity.</text>
</comment>
<name>A0A2V1GSP0_9GAMM</name>
<keyword evidence="1 12" id="KW-0533">Nickel</keyword>
<comment type="catalytic activity">
    <reaction evidence="12">
        <text>a tRNA with a 3' CCA end + 2 CTP + ATP = a tRNA with a 3' CCACCA end + 3 diphosphate</text>
        <dbReference type="Rhea" id="RHEA:76235"/>
        <dbReference type="Rhea" id="RHEA-COMP:10468"/>
        <dbReference type="Rhea" id="RHEA-COMP:18655"/>
        <dbReference type="ChEBI" id="CHEBI:30616"/>
        <dbReference type="ChEBI" id="CHEBI:33019"/>
        <dbReference type="ChEBI" id="CHEBI:37563"/>
        <dbReference type="ChEBI" id="CHEBI:83071"/>
        <dbReference type="ChEBI" id="CHEBI:195187"/>
    </reaction>
</comment>
<feature type="binding site" evidence="12">
    <location>
        <position position="8"/>
    </location>
    <ligand>
        <name>ATP</name>
        <dbReference type="ChEBI" id="CHEBI:30616"/>
    </ligand>
</feature>
<dbReference type="GO" id="GO:0004112">
    <property type="term" value="F:cyclic-nucleotide phosphodiesterase activity"/>
    <property type="evidence" value="ECO:0007669"/>
    <property type="project" value="UniProtKB-UniRule"/>
</dbReference>
<dbReference type="EC" id="3.1.4.-" evidence="12"/>
<dbReference type="EC" id="3.1.3.-" evidence="12"/>
<keyword evidence="15" id="KW-1185">Reference proteome</keyword>
<comment type="catalytic activity">
    <reaction evidence="12">
        <text>a tRNA precursor + 2 CTP + ATP = a tRNA with a 3' CCA end + 3 diphosphate</text>
        <dbReference type="Rhea" id="RHEA:14433"/>
        <dbReference type="Rhea" id="RHEA-COMP:10465"/>
        <dbReference type="Rhea" id="RHEA-COMP:10468"/>
        <dbReference type="ChEBI" id="CHEBI:30616"/>
        <dbReference type="ChEBI" id="CHEBI:33019"/>
        <dbReference type="ChEBI" id="CHEBI:37563"/>
        <dbReference type="ChEBI" id="CHEBI:74896"/>
        <dbReference type="ChEBI" id="CHEBI:83071"/>
        <dbReference type="EC" id="2.7.7.72"/>
    </reaction>
</comment>
<dbReference type="SUPFAM" id="SSF81891">
    <property type="entry name" value="Poly A polymerase C-terminal region-like"/>
    <property type="match status" value="1"/>
</dbReference>
<feature type="binding site" evidence="12">
    <location>
        <position position="91"/>
    </location>
    <ligand>
        <name>ATP</name>
        <dbReference type="ChEBI" id="CHEBI:30616"/>
    </ligand>
</feature>
<comment type="function">
    <text evidence="12">Catalyzes the addition and repair of the essential 3'-terminal CCA sequence in tRNAs without using a nucleic acid template. Adds these three nucleotides in the order of C, C, and A to the tRNA nucleotide-73, using CTP and ATP as substrates and producing inorganic pyrophosphate. tRNA 3'-terminal CCA addition is required both for tRNA processing and repair. Also involved in tRNA surveillance by mediating tandem CCA addition to generate a CCACCA at the 3' terminus of unstable tRNAs. While stable tRNAs receive only 3'-terminal CCA, unstable tRNAs are marked with CCACCA and rapidly degraded.</text>
</comment>
<evidence type="ECO:0000256" key="11">
    <source>
        <dbReference type="ARBA" id="ARBA00022884"/>
    </source>
</evidence>
<dbReference type="GO" id="GO:0004810">
    <property type="term" value="F:CCA tRNA nucleotidyltransferase activity"/>
    <property type="evidence" value="ECO:0007669"/>
    <property type="project" value="UniProtKB-UniRule"/>
</dbReference>
<accession>A0A2V1GSP0</accession>
<evidence type="ECO:0000256" key="6">
    <source>
        <dbReference type="ARBA" id="ARBA00022741"/>
    </source>
</evidence>
<dbReference type="InterPro" id="IPR003607">
    <property type="entry name" value="HD/PDEase_dom"/>
</dbReference>
<keyword evidence="5 12" id="KW-0479">Metal-binding</keyword>
<evidence type="ECO:0000256" key="9">
    <source>
        <dbReference type="ARBA" id="ARBA00022840"/>
    </source>
</evidence>
<evidence type="ECO:0000256" key="8">
    <source>
        <dbReference type="ARBA" id="ARBA00022801"/>
    </source>
</evidence>
<dbReference type="Pfam" id="PF01966">
    <property type="entry name" value="HD"/>
    <property type="match status" value="1"/>
</dbReference>
<feature type="binding site" evidence="12">
    <location>
        <position position="11"/>
    </location>
    <ligand>
        <name>CTP</name>
        <dbReference type="ChEBI" id="CHEBI:37563"/>
    </ligand>
</feature>
<evidence type="ECO:0000256" key="5">
    <source>
        <dbReference type="ARBA" id="ARBA00022723"/>
    </source>
</evidence>
<dbReference type="Pfam" id="PF12627">
    <property type="entry name" value="PolyA_pol_RNAbd"/>
    <property type="match status" value="1"/>
</dbReference>
<dbReference type="GO" id="GO:0016791">
    <property type="term" value="F:phosphatase activity"/>
    <property type="evidence" value="ECO:0007669"/>
    <property type="project" value="UniProtKB-UniRule"/>
</dbReference>
<dbReference type="Gene3D" id="3.30.460.10">
    <property type="entry name" value="Beta Polymerase, domain 2"/>
    <property type="match status" value="1"/>
</dbReference>
<keyword evidence="6 12" id="KW-0547">Nucleotide-binding</keyword>
<dbReference type="NCBIfam" id="NF008137">
    <property type="entry name" value="PRK10885.1"/>
    <property type="match status" value="1"/>
</dbReference>
<comment type="subunit">
    <text evidence="12">Monomer. Can also form homodimers and oligomers.</text>
</comment>
<dbReference type="Proteomes" id="UP000244906">
    <property type="component" value="Unassembled WGS sequence"/>
</dbReference>
<feature type="binding site" evidence="12">
    <location>
        <position position="137"/>
    </location>
    <ligand>
        <name>CTP</name>
        <dbReference type="ChEBI" id="CHEBI:37563"/>
    </ligand>
</feature>
<evidence type="ECO:0000256" key="4">
    <source>
        <dbReference type="ARBA" id="ARBA00022695"/>
    </source>
</evidence>
<dbReference type="GO" id="GO:0042245">
    <property type="term" value="P:RNA repair"/>
    <property type="evidence" value="ECO:0007669"/>
    <property type="project" value="UniProtKB-KW"/>
</dbReference>
<comment type="similarity">
    <text evidence="12">Belongs to the tRNA nucleotidyltransferase/poly(A) polymerase family. Bacterial CCA-adding enzyme type 1 subfamily.</text>
</comment>
<keyword evidence="9 12" id="KW-0067">ATP-binding</keyword>
<comment type="miscellaneous">
    <text evidence="12">A single active site specifically recognizes both ATP and CTP and is responsible for their addition.</text>
</comment>
<dbReference type="GO" id="GO:0000049">
    <property type="term" value="F:tRNA binding"/>
    <property type="evidence" value="ECO:0007669"/>
    <property type="project" value="UniProtKB-UniRule"/>
</dbReference>
<keyword evidence="3 12" id="KW-0819">tRNA processing</keyword>
<dbReference type="CDD" id="cd00077">
    <property type="entry name" value="HDc"/>
    <property type="match status" value="1"/>
</dbReference>
<dbReference type="PANTHER" id="PTHR47545:SF1">
    <property type="entry name" value="MULTIFUNCTIONAL CCA PROTEIN"/>
    <property type="match status" value="1"/>
</dbReference>
<evidence type="ECO:0000256" key="3">
    <source>
        <dbReference type="ARBA" id="ARBA00022694"/>
    </source>
</evidence>
<dbReference type="InterPro" id="IPR002646">
    <property type="entry name" value="PolA_pol_head_dom"/>
</dbReference>
<evidence type="ECO:0000313" key="15">
    <source>
        <dbReference type="Proteomes" id="UP000244906"/>
    </source>
</evidence>
<keyword evidence="12" id="KW-0511">Multifunctional enzyme</keyword>
<dbReference type="GO" id="GO:0000287">
    <property type="term" value="F:magnesium ion binding"/>
    <property type="evidence" value="ECO:0007669"/>
    <property type="project" value="UniProtKB-UniRule"/>
</dbReference>
<dbReference type="GO" id="GO:0001680">
    <property type="term" value="P:tRNA 3'-terminal CCA addition"/>
    <property type="evidence" value="ECO:0007669"/>
    <property type="project" value="UniProtKB-UniRule"/>
</dbReference>
<keyword evidence="8 12" id="KW-0378">Hydrolase</keyword>
<feature type="binding site" evidence="12">
    <location>
        <position position="8"/>
    </location>
    <ligand>
        <name>CTP</name>
        <dbReference type="ChEBI" id="CHEBI:37563"/>
    </ligand>
</feature>
<dbReference type="InterPro" id="IPR006674">
    <property type="entry name" value="HD_domain"/>
</dbReference>
<dbReference type="PROSITE" id="PS51831">
    <property type="entry name" value="HD"/>
    <property type="match status" value="1"/>
</dbReference>
<feature type="binding site" evidence="12">
    <location>
        <position position="137"/>
    </location>
    <ligand>
        <name>ATP</name>
        <dbReference type="ChEBI" id="CHEBI:30616"/>
    </ligand>
</feature>
<dbReference type="Pfam" id="PF01743">
    <property type="entry name" value="PolyA_pol"/>
    <property type="match status" value="1"/>
</dbReference>
<dbReference type="HAMAP" id="MF_01261">
    <property type="entry name" value="CCA_bact_type1"/>
    <property type="match status" value="1"/>
</dbReference>
<dbReference type="GO" id="GO:0160016">
    <property type="term" value="F:CCACCA tRNA nucleotidyltransferase activity"/>
    <property type="evidence" value="ECO:0007669"/>
    <property type="project" value="RHEA"/>
</dbReference>
<dbReference type="InterPro" id="IPR032828">
    <property type="entry name" value="PolyA_RNA-bd"/>
</dbReference>
<comment type="caution">
    <text evidence="14">The sequence shown here is derived from an EMBL/GenBank/DDBJ whole genome shotgun (WGS) entry which is preliminary data.</text>
</comment>
<dbReference type="AlphaFoldDB" id="A0A2V1GSP0"/>